<reference evidence="1 2" key="1">
    <citation type="submission" date="2019-05" db="EMBL/GenBank/DDBJ databases">
        <title>Complete genome sequence of Izhakiella calystegiae KSNA2, an endophyte isolated from beach morning glory (Calystegia soldanella).</title>
        <authorList>
            <person name="Jiang L."/>
            <person name="Jeong J.C."/>
            <person name="Kim C.Y."/>
            <person name="Kim D.H."/>
            <person name="Kim S.W."/>
            <person name="Lee j."/>
        </authorList>
    </citation>
    <scope>NUCLEOTIDE SEQUENCE [LARGE SCALE GENOMIC DNA]</scope>
    <source>
        <strain evidence="1 2">KSNA2</strain>
    </source>
</reference>
<dbReference type="Proteomes" id="UP000302163">
    <property type="component" value="Chromosome"/>
</dbReference>
<gene>
    <name evidence="1" type="ORF">FEM41_12175</name>
</gene>
<evidence type="ECO:0000313" key="2">
    <source>
        <dbReference type="Proteomes" id="UP000302163"/>
    </source>
</evidence>
<accession>A0A4P8YKY0</accession>
<dbReference type="EMBL" id="CP040428">
    <property type="protein sequence ID" value="QCT20354.1"/>
    <property type="molecule type" value="Genomic_DNA"/>
</dbReference>
<proteinExistence type="predicted"/>
<evidence type="ECO:0000313" key="1">
    <source>
        <dbReference type="EMBL" id="QCT20354.1"/>
    </source>
</evidence>
<protein>
    <submittedName>
        <fullName evidence="1">Uncharacterized protein</fullName>
    </submittedName>
</protein>
<dbReference type="AlphaFoldDB" id="A0A4P8YKY0"/>
<name>A0A4P8YKY0_9ENTR</name>
<organism evidence="1 2">
    <name type="scientific">Jejubacter calystegiae</name>
    <dbReference type="NCBI Taxonomy" id="2579935"/>
    <lineage>
        <taxon>Bacteria</taxon>
        <taxon>Pseudomonadati</taxon>
        <taxon>Pseudomonadota</taxon>
        <taxon>Gammaproteobacteria</taxon>
        <taxon>Enterobacterales</taxon>
        <taxon>Enterobacteriaceae</taxon>
        <taxon>Jejubacter</taxon>
    </lineage>
</organism>
<dbReference type="KEGG" id="izh:FEM41_12175"/>
<dbReference type="OrthoDB" id="6623192at2"/>
<dbReference type="RefSeq" id="WP_138096229.1">
    <property type="nucleotide sequence ID" value="NZ_CP040428.1"/>
</dbReference>
<sequence>MRIEEEEYLDDYRLRRKKFIYDRRVHHSYVFSAGHQFYMVIVGSLVDEDIFTRIGYEMPNGIPFPGNGMAEVYFDVFDGTDISGDFRHVQFAGLGSAIVLQTVSLALISHFETFNVGGFVFQAAAGGVVDRGRSISLEETYDYILGLKNEPRYNQHTGLPKKIPRSLLPEELRAYKHVVEGRACYAILS</sequence>
<keyword evidence="2" id="KW-1185">Reference proteome</keyword>